<dbReference type="Pfam" id="PF10020">
    <property type="entry name" value="DUF2262"/>
    <property type="match status" value="1"/>
</dbReference>
<keyword evidence="3" id="KW-1185">Reference proteome</keyword>
<organism evidence="2 3">
    <name type="scientific">Tritonibacter aquimaris</name>
    <dbReference type="NCBI Taxonomy" id="2663379"/>
    <lineage>
        <taxon>Bacteria</taxon>
        <taxon>Pseudomonadati</taxon>
        <taxon>Pseudomonadota</taxon>
        <taxon>Alphaproteobacteria</taxon>
        <taxon>Rhodobacterales</taxon>
        <taxon>Paracoccaceae</taxon>
        <taxon>Tritonibacter</taxon>
    </lineage>
</organism>
<sequence>MCAPWHLLKRLFAAKNKTEFDVTATADQILARLSPDPQNDAVLQTSFTHQDLPVALRIDPDGGEMTEVLNIARELLQSIEDVQMRMLATASDGLLQSYNETWRCYSEQQADGSLHDVSNPVLTAQQFEAKLSLHTISLAGETLEFYYADADLFAGHQICVTAFDGLGLTRTHVELIG</sequence>
<dbReference type="Proteomes" id="UP000436694">
    <property type="component" value="Unassembled WGS sequence"/>
</dbReference>
<protein>
    <submittedName>
        <fullName evidence="2">DUF2262 domain-containing protein</fullName>
    </submittedName>
</protein>
<accession>A0A844ARZ4</accession>
<dbReference type="AlphaFoldDB" id="A0A844ARZ4"/>
<proteinExistence type="predicted"/>
<name>A0A844ARZ4_9RHOB</name>
<comment type="caution">
    <text evidence="2">The sequence shown here is derived from an EMBL/GenBank/DDBJ whole genome shotgun (WGS) entry which is preliminary data.</text>
</comment>
<reference evidence="2 3" key="1">
    <citation type="submission" date="2019-10" db="EMBL/GenBank/DDBJ databases">
        <title>Epibacterium sp. nov., isolated from seawater.</title>
        <authorList>
            <person name="Zhang X."/>
            <person name="Li N."/>
        </authorList>
    </citation>
    <scope>NUCLEOTIDE SEQUENCE [LARGE SCALE GENOMIC DNA]</scope>
    <source>
        <strain evidence="2 3">SM1969</strain>
    </source>
</reference>
<evidence type="ECO:0000313" key="2">
    <source>
        <dbReference type="EMBL" id="MQY42487.1"/>
    </source>
</evidence>
<evidence type="ECO:0000259" key="1">
    <source>
        <dbReference type="Pfam" id="PF10020"/>
    </source>
</evidence>
<dbReference type="EMBL" id="WIXK01000003">
    <property type="protein sequence ID" value="MQY42487.1"/>
    <property type="molecule type" value="Genomic_DNA"/>
</dbReference>
<dbReference type="InterPro" id="IPR019260">
    <property type="entry name" value="DUF2262"/>
</dbReference>
<feature type="domain" description="DUF2262" evidence="1">
    <location>
        <begin position="44"/>
        <end position="162"/>
    </location>
</feature>
<evidence type="ECO:0000313" key="3">
    <source>
        <dbReference type="Proteomes" id="UP000436694"/>
    </source>
</evidence>
<gene>
    <name evidence="2" type="ORF">GG681_07515</name>
</gene>